<dbReference type="PROSITE" id="PS00108">
    <property type="entry name" value="PROTEIN_KINASE_ST"/>
    <property type="match status" value="1"/>
</dbReference>
<keyword evidence="2" id="KW-0723">Serine/threonine-protein kinase</keyword>
<dbReference type="InterPro" id="IPR011009">
    <property type="entry name" value="Kinase-like_dom_sf"/>
</dbReference>
<evidence type="ECO:0000256" key="6">
    <source>
        <dbReference type="ARBA" id="ARBA00022840"/>
    </source>
</evidence>
<keyword evidence="3" id="KW-0808">Transferase</keyword>
<accession>A0AAV5ESE3</accession>
<organism evidence="10 11">
    <name type="scientific">Eleusine coracana subsp. coracana</name>
    <dbReference type="NCBI Taxonomy" id="191504"/>
    <lineage>
        <taxon>Eukaryota</taxon>
        <taxon>Viridiplantae</taxon>
        <taxon>Streptophyta</taxon>
        <taxon>Embryophyta</taxon>
        <taxon>Tracheophyta</taxon>
        <taxon>Spermatophyta</taxon>
        <taxon>Magnoliopsida</taxon>
        <taxon>Liliopsida</taxon>
        <taxon>Poales</taxon>
        <taxon>Poaceae</taxon>
        <taxon>PACMAD clade</taxon>
        <taxon>Chloridoideae</taxon>
        <taxon>Cynodonteae</taxon>
        <taxon>Eleusininae</taxon>
        <taxon>Eleusine</taxon>
    </lineage>
</organism>
<dbReference type="FunFam" id="1.10.510.10:FF:001023">
    <property type="entry name" value="Os07g0541700 protein"/>
    <property type="match status" value="1"/>
</dbReference>
<evidence type="ECO:0000259" key="9">
    <source>
        <dbReference type="PROSITE" id="PS50011"/>
    </source>
</evidence>
<comment type="caution">
    <text evidence="10">The sequence shown here is derived from an EMBL/GenBank/DDBJ whole genome shotgun (WGS) entry which is preliminary data.</text>
</comment>
<dbReference type="GO" id="GO:0005524">
    <property type="term" value="F:ATP binding"/>
    <property type="evidence" value="ECO:0007669"/>
    <property type="project" value="UniProtKB-KW"/>
</dbReference>
<reference evidence="10" key="1">
    <citation type="journal article" date="2018" name="DNA Res.">
        <title>Multiple hybrid de novo genome assembly of finger millet, an orphan allotetraploid crop.</title>
        <authorList>
            <person name="Hatakeyama M."/>
            <person name="Aluri S."/>
            <person name="Balachadran M.T."/>
            <person name="Sivarajan S.R."/>
            <person name="Patrignani A."/>
            <person name="Gruter S."/>
            <person name="Poveda L."/>
            <person name="Shimizu-Inatsugi R."/>
            <person name="Baeten J."/>
            <person name="Francoijs K.J."/>
            <person name="Nataraja K.N."/>
            <person name="Reddy Y.A.N."/>
            <person name="Phadnis S."/>
            <person name="Ravikumar R.L."/>
            <person name="Schlapbach R."/>
            <person name="Sreeman S.M."/>
            <person name="Shimizu K.K."/>
        </authorList>
    </citation>
    <scope>NUCLEOTIDE SEQUENCE</scope>
</reference>
<keyword evidence="11" id="KW-1185">Reference proteome</keyword>
<dbReference type="EMBL" id="BQKI01000078">
    <property type="protein sequence ID" value="GJN25496.1"/>
    <property type="molecule type" value="Genomic_DNA"/>
</dbReference>
<evidence type="ECO:0000256" key="8">
    <source>
        <dbReference type="ARBA" id="ARBA00048679"/>
    </source>
</evidence>
<dbReference type="Proteomes" id="UP001054889">
    <property type="component" value="Unassembled WGS sequence"/>
</dbReference>
<dbReference type="PANTHER" id="PTHR45707:SF50">
    <property type="entry name" value="VESICLE-ASSOCIATED PROTEIN 1-1"/>
    <property type="match status" value="1"/>
</dbReference>
<dbReference type="SUPFAM" id="SSF56112">
    <property type="entry name" value="Protein kinase-like (PK-like)"/>
    <property type="match status" value="1"/>
</dbReference>
<dbReference type="Pfam" id="PF00069">
    <property type="entry name" value="Pkinase"/>
    <property type="match status" value="1"/>
</dbReference>
<evidence type="ECO:0000313" key="11">
    <source>
        <dbReference type="Proteomes" id="UP001054889"/>
    </source>
</evidence>
<evidence type="ECO:0000256" key="7">
    <source>
        <dbReference type="ARBA" id="ARBA00047899"/>
    </source>
</evidence>
<evidence type="ECO:0000256" key="1">
    <source>
        <dbReference type="ARBA" id="ARBA00012513"/>
    </source>
</evidence>
<keyword evidence="6" id="KW-0067">ATP-binding</keyword>
<comment type="catalytic activity">
    <reaction evidence="8">
        <text>L-seryl-[protein] + ATP = O-phospho-L-seryl-[protein] + ADP + H(+)</text>
        <dbReference type="Rhea" id="RHEA:17989"/>
        <dbReference type="Rhea" id="RHEA-COMP:9863"/>
        <dbReference type="Rhea" id="RHEA-COMP:11604"/>
        <dbReference type="ChEBI" id="CHEBI:15378"/>
        <dbReference type="ChEBI" id="CHEBI:29999"/>
        <dbReference type="ChEBI" id="CHEBI:30616"/>
        <dbReference type="ChEBI" id="CHEBI:83421"/>
        <dbReference type="ChEBI" id="CHEBI:456216"/>
        <dbReference type="EC" id="2.7.11.1"/>
    </reaction>
</comment>
<dbReference type="InterPro" id="IPR000719">
    <property type="entry name" value="Prot_kinase_dom"/>
</dbReference>
<dbReference type="PROSITE" id="PS50011">
    <property type="entry name" value="PROTEIN_KINASE_DOM"/>
    <property type="match status" value="1"/>
</dbReference>
<keyword evidence="4" id="KW-0547">Nucleotide-binding</keyword>
<evidence type="ECO:0000256" key="3">
    <source>
        <dbReference type="ARBA" id="ARBA00022679"/>
    </source>
</evidence>
<dbReference type="PANTHER" id="PTHR45707">
    <property type="entry name" value="C2 CALCIUM/LIPID-BINDING PLANT PHOSPHORIBOSYLTRANSFERASE FAMILY PROTEIN"/>
    <property type="match status" value="1"/>
</dbReference>
<evidence type="ECO:0000256" key="2">
    <source>
        <dbReference type="ARBA" id="ARBA00022527"/>
    </source>
</evidence>
<keyword evidence="5" id="KW-0418">Kinase</keyword>
<dbReference type="InterPro" id="IPR008271">
    <property type="entry name" value="Ser/Thr_kinase_AS"/>
</dbReference>
<dbReference type="Gene3D" id="3.30.200.20">
    <property type="entry name" value="Phosphorylase Kinase, domain 1"/>
    <property type="match status" value="1"/>
</dbReference>
<reference evidence="10" key="2">
    <citation type="submission" date="2021-12" db="EMBL/GenBank/DDBJ databases">
        <title>Resequencing data analysis of finger millet.</title>
        <authorList>
            <person name="Hatakeyama M."/>
            <person name="Aluri S."/>
            <person name="Balachadran M.T."/>
            <person name="Sivarajan S.R."/>
            <person name="Poveda L."/>
            <person name="Shimizu-Inatsugi R."/>
            <person name="Schlapbach R."/>
            <person name="Sreeman S.M."/>
            <person name="Shimizu K.K."/>
        </authorList>
    </citation>
    <scope>NUCLEOTIDE SEQUENCE</scope>
</reference>
<dbReference type="Gene3D" id="1.10.510.10">
    <property type="entry name" value="Transferase(Phosphotransferase) domain 1"/>
    <property type="match status" value="1"/>
</dbReference>
<feature type="domain" description="Protein kinase" evidence="9">
    <location>
        <begin position="36"/>
        <end position="209"/>
    </location>
</feature>
<evidence type="ECO:0000256" key="4">
    <source>
        <dbReference type="ARBA" id="ARBA00022741"/>
    </source>
</evidence>
<evidence type="ECO:0000313" key="10">
    <source>
        <dbReference type="EMBL" id="GJN25496.1"/>
    </source>
</evidence>
<evidence type="ECO:0000256" key="5">
    <source>
        <dbReference type="ARBA" id="ARBA00022777"/>
    </source>
</evidence>
<dbReference type="EC" id="2.7.11.1" evidence="1"/>
<gene>
    <name evidence="10" type="primary">gb13330</name>
    <name evidence="10" type="ORF">PR202_gb13330</name>
</gene>
<proteinExistence type="predicted"/>
<protein>
    <recommendedName>
        <fullName evidence="1">non-specific serine/threonine protein kinase</fullName>
        <ecNumber evidence="1">2.7.11.1</ecNumber>
    </recommendedName>
</protein>
<dbReference type="GO" id="GO:0004674">
    <property type="term" value="F:protein serine/threonine kinase activity"/>
    <property type="evidence" value="ECO:0007669"/>
    <property type="project" value="UniProtKB-KW"/>
</dbReference>
<comment type="catalytic activity">
    <reaction evidence="7">
        <text>L-threonyl-[protein] + ATP = O-phospho-L-threonyl-[protein] + ADP + H(+)</text>
        <dbReference type="Rhea" id="RHEA:46608"/>
        <dbReference type="Rhea" id="RHEA-COMP:11060"/>
        <dbReference type="Rhea" id="RHEA-COMP:11605"/>
        <dbReference type="ChEBI" id="CHEBI:15378"/>
        <dbReference type="ChEBI" id="CHEBI:30013"/>
        <dbReference type="ChEBI" id="CHEBI:30616"/>
        <dbReference type="ChEBI" id="CHEBI:61977"/>
        <dbReference type="ChEBI" id="CHEBI:456216"/>
        <dbReference type="EC" id="2.7.11.1"/>
    </reaction>
</comment>
<dbReference type="SMART" id="SM00220">
    <property type="entry name" value="S_TKc"/>
    <property type="match status" value="1"/>
</dbReference>
<sequence length="209" mass="24371">MDSLYTELDDLERIVDGHEEPKNLSYPLLRLVTENFSTERKFDEGGCSQLFKGILRNAIIAVKMLAQRTTMDDKMFHREVRYSMMAEHKNIVRFLGYCSHTEEKAIKFNGKIIVAQIRERLLCFEYLSNGSLEKYITDELRGLDWHSRFQIIKGICDGLLYLHKEKDIIHMDIKPANVLFDNCMVPKIIDFGLSRSTEETQTTDVFCSM</sequence>
<name>A0AAV5ESE3_ELECO</name>
<dbReference type="AlphaFoldDB" id="A0AAV5ESE3"/>